<comment type="caution">
    <text evidence="1">The sequence shown here is derived from an EMBL/GenBank/DDBJ whole genome shotgun (WGS) entry which is preliminary data.</text>
</comment>
<keyword evidence="2" id="KW-1185">Reference proteome</keyword>
<dbReference type="Proteomes" id="UP001153954">
    <property type="component" value="Unassembled WGS sequence"/>
</dbReference>
<evidence type="ECO:0000313" key="2">
    <source>
        <dbReference type="Proteomes" id="UP001153954"/>
    </source>
</evidence>
<sequence length="128" mass="14572">MSRFCVNSPDLFCFICGLYSPKSQKNPDNALLTKCYRSRLKQWNLLQPDVCVTAYRKRHNSYVDFYSKDGDLIYCNNVVGLLAKLGHQNLADEWILFIDSSKTSLKAVLLHIGNQFPSIPVAYGAQFT</sequence>
<organism evidence="1 2">
    <name type="scientific">Euphydryas editha</name>
    <name type="common">Edith's checkerspot</name>
    <dbReference type="NCBI Taxonomy" id="104508"/>
    <lineage>
        <taxon>Eukaryota</taxon>
        <taxon>Metazoa</taxon>
        <taxon>Ecdysozoa</taxon>
        <taxon>Arthropoda</taxon>
        <taxon>Hexapoda</taxon>
        <taxon>Insecta</taxon>
        <taxon>Pterygota</taxon>
        <taxon>Neoptera</taxon>
        <taxon>Endopterygota</taxon>
        <taxon>Lepidoptera</taxon>
        <taxon>Glossata</taxon>
        <taxon>Ditrysia</taxon>
        <taxon>Papilionoidea</taxon>
        <taxon>Nymphalidae</taxon>
        <taxon>Nymphalinae</taxon>
        <taxon>Euphydryas</taxon>
    </lineage>
</organism>
<dbReference type="EMBL" id="CAKOGL010000011">
    <property type="protein sequence ID" value="CAH2092230.1"/>
    <property type="molecule type" value="Genomic_DNA"/>
</dbReference>
<name>A0AAU9TYW3_EUPED</name>
<reference evidence="1" key="1">
    <citation type="submission" date="2022-03" db="EMBL/GenBank/DDBJ databases">
        <authorList>
            <person name="Tunstrom K."/>
        </authorList>
    </citation>
    <scope>NUCLEOTIDE SEQUENCE</scope>
</reference>
<evidence type="ECO:0000313" key="1">
    <source>
        <dbReference type="EMBL" id="CAH2092230.1"/>
    </source>
</evidence>
<accession>A0AAU9TYW3</accession>
<dbReference type="PANTHER" id="PTHR46114:SF1">
    <property type="entry name" value="ZAD DOMAIN-CONTAINING PROTEIN"/>
    <property type="match status" value="1"/>
</dbReference>
<protein>
    <submittedName>
        <fullName evidence="1">Uncharacterized protein</fullName>
    </submittedName>
</protein>
<gene>
    <name evidence="1" type="ORF">EEDITHA_LOCUS8007</name>
</gene>
<dbReference type="PANTHER" id="PTHR46114">
    <property type="entry name" value="APPLE DOMAIN-CONTAINING PROTEIN"/>
    <property type="match status" value="1"/>
</dbReference>
<proteinExistence type="predicted"/>
<dbReference type="AlphaFoldDB" id="A0AAU9TYW3"/>